<geneLocation type="plasmid" evidence="2">
    <name>ppnihbp1_1</name>
</geneLocation>
<dbReference type="Proteomes" id="UP000501063">
    <property type="component" value="Plasmid pPniHBP1_1"/>
</dbReference>
<sequence length="227" mass="25127">MSDQPSAAKTIAGAQQEGTLRPINRVKLRAQLGMVNEVTAASIRRAISFVIERALDYYQVVAYTGPGYVFGRVDSDFPSALYAAPHHNYMYDRWDHREMSPTHPTCSIEKLINEAGWLCLDTACRVAVFELALEVPEAKKVLEHARSAVMSMCEDRTISEVNWRESRRRLGTPGVRKILRRMLAKLPAVDIGRGSIRPVILAPGALRSGLNHVTDWSNGSTPLAAAV</sequence>
<dbReference type="RefSeq" id="WP_017519841.1">
    <property type="nucleotide sequence ID" value="NZ_CP049142.1"/>
</dbReference>
<keyword evidence="1" id="KW-0614">Plasmid</keyword>
<name>A0A6G6J759_PSENT</name>
<accession>A0A6G6J759</accession>
<proteinExistence type="predicted"/>
<dbReference type="EMBL" id="CP049142">
    <property type="protein sequence ID" value="QIE91256.1"/>
    <property type="molecule type" value="Genomic_DNA"/>
</dbReference>
<protein>
    <submittedName>
        <fullName evidence="1">Uncharacterized protein</fullName>
    </submittedName>
</protein>
<evidence type="ECO:0000313" key="1">
    <source>
        <dbReference type="EMBL" id="QIE91256.1"/>
    </source>
</evidence>
<gene>
    <name evidence="1" type="ORF">G5B91_33400</name>
</gene>
<reference evidence="1 2" key="1">
    <citation type="submission" date="2020-02" db="EMBL/GenBank/DDBJ databases">
        <title>Integrative conjugative elements (ICEs) and plasmids drive adaptation of Pseudomonas nitroreducens strain HBP1 to wastewater environment.</title>
        <authorList>
            <person name="Sentchilo V."/>
            <person name="Carraro N."/>
            <person name="Bertelli C."/>
            <person name="van der Meer J.R."/>
        </authorList>
    </citation>
    <scope>NUCLEOTIDE SEQUENCE [LARGE SCALE GENOMIC DNA]</scope>
    <source>
        <strain evidence="1 2">HBP1</strain>
        <plasmid evidence="2">ppnihbp1_1</plasmid>
    </source>
</reference>
<dbReference type="KEGG" id="pnt:G5B91_33400"/>
<dbReference type="AlphaFoldDB" id="A0A6G6J759"/>
<organism evidence="1 2">
    <name type="scientific">Pseudomonas nitroreducens</name>
    <dbReference type="NCBI Taxonomy" id="46680"/>
    <lineage>
        <taxon>Bacteria</taxon>
        <taxon>Pseudomonadati</taxon>
        <taxon>Pseudomonadota</taxon>
        <taxon>Gammaproteobacteria</taxon>
        <taxon>Pseudomonadales</taxon>
        <taxon>Pseudomonadaceae</taxon>
        <taxon>Pseudomonas</taxon>
    </lineage>
</organism>
<evidence type="ECO:0000313" key="2">
    <source>
        <dbReference type="Proteomes" id="UP000501063"/>
    </source>
</evidence>